<dbReference type="PANTHER" id="PTHR43818:SF11">
    <property type="entry name" value="BCDNA.GH03377"/>
    <property type="match status" value="1"/>
</dbReference>
<dbReference type="PANTHER" id="PTHR43818">
    <property type="entry name" value="BCDNA.GH03377"/>
    <property type="match status" value="1"/>
</dbReference>
<dbReference type="RefSeq" id="WP_068572254.1">
    <property type="nucleotide sequence ID" value="NZ_LSRF01000056.1"/>
</dbReference>
<evidence type="ECO:0000259" key="2">
    <source>
        <dbReference type="Pfam" id="PF01408"/>
    </source>
</evidence>
<dbReference type="InterPro" id="IPR055170">
    <property type="entry name" value="GFO_IDH_MocA-like_dom"/>
</dbReference>
<dbReference type="InterPro" id="IPR000683">
    <property type="entry name" value="Gfo/Idh/MocA-like_OxRdtase_N"/>
</dbReference>
<gene>
    <name evidence="4" type="ORF">AXK60_10805</name>
</gene>
<reference evidence="5" key="1">
    <citation type="submission" date="2016-02" db="EMBL/GenBank/DDBJ databases">
        <authorList>
            <person name="Wen L."/>
            <person name="He K."/>
            <person name="Yang H."/>
        </authorList>
    </citation>
    <scope>NUCLEOTIDE SEQUENCE [LARGE SCALE GENOMIC DNA]</scope>
    <source>
        <strain evidence="5">JCM 15929</strain>
    </source>
</reference>
<name>A0A138A7Y2_9ACTN</name>
<dbReference type="Gene3D" id="3.30.360.10">
    <property type="entry name" value="Dihydrodipicolinate Reductase, domain 2"/>
    <property type="match status" value="1"/>
</dbReference>
<dbReference type="InterPro" id="IPR050463">
    <property type="entry name" value="Gfo/Idh/MocA_oxidrdct_glycsds"/>
</dbReference>
<feature type="domain" description="Gfo/Idh/MocA-like oxidoreductase N-terminal" evidence="2">
    <location>
        <begin position="5"/>
        <end position="126"/>
    </location>
</feature>
<proteinExistence type="predicted"/>
<dbReference type="SUPFAM" id="SSF55347">
    <property type="entry name" value="Glyceraldehyde-3-phosphate dehydrogenase-like, C-terminal domain"/>
    <property type="match status" value="1"/>
</dbReference>
<protein>
    <submittedName>
        <fullName evidence="4">Oxidoreductase</fullName>
    </submittedName>
</protein>
<dbReference type="GO" id="GO:0016491">
    <property type="term" value="F:oxidoreductase activity"/>
    <property type="evidence" value="ECO:0007669"/>
    <property type="project" value="UniProtKB-KW"/>
</dbReference>
<dbReference type="Gene3D" id="3.40.50.720">
    <property type="entry name" value="NAD(P)-binding Rossmann-like Domain"/>
    <property type="match status" value="1"/>
</dbReference>
<evidence type="ECO:0000313" key="4">
    <source>
        <dbReference type="EMBL" id="KXP06561.1"/>
    </source>
</evidence>
<dbReference type="Proteomes" id="UP000070258">
    <property type="component" value="Unassembled WGS sequence"/>
</dbReference>
<dbReference type="OrthoDB" id="9815825at2"/>
<dbReference type="GO" id="GO:0000166">
    <property type="term" value="F:nucleotide binding"/>
    <property type="evidence" value="ECO:0007669"/>
    <property type="project" value="InterPro"/>
</dbReference>
<dbReference type="EMBL" id="LSRF01000056">
    <property type="protein sequence ID" value="KXP06561.1"/>
    <property type="molecule type" value="Genomic_DNA"/>
</dbReference>
<dbReference type="AlphaFoldDB" id="A0A138A7Y2"/>
<evidence type="ECO:0000313" key="5">
    <source>
        <dbReference type="Proteomes" id="UP000070258"/>
    </source>
</evidence>
<comment type="caution">
    <text evidence="4">The sequence shown here is derived from an EMBL/GenBank/DDBJ whole genome shotgun (WGS) entry which is preliminary data.</text>
</comment>
<evidence type="ECO:0000256" key="1">
    <source>
        <dbReference type="ARBA" id="ARBA00023002"/>
    </source>
</evidence>
<sequence length="391" mass="40285">MTEPIRVALVGCGNIALGFHIPAYLAADERFRIVGIADPTPERLELGRVAAGLSPEQVHADAADLLARDDVDALDLCTPQHLHRDVAIAAARAGKHVLCEKPIAAVPADAEAMRAAADEAGTVLAVVANYLFFPEVVALKAIIDSGELGEIRTARVDMLGVLDLPGAAGYRPTWRHDPAQAGGGVLVDMLHGVYLAEALLGARAERVSAFVDSATDGDAVDGLALCRLEAGRRVALVNIAWGMGQGGIAVEGSLGRAVAHYRADGTMPWAPFESLTVTTESGSRTVDLPSGAELQPLIAASMRDTVLDFADAITAGRPPAVDAAVARHILEITVAAYASGALGATVPLPLDGALFASGVAGLAEIGVPEDSFVRRRGLFGLAAPSASRIGG</sequence>
<dbReference type="InterPro" id="IPR036291">
    <property type="entry name" value="NAD(P)-bd_dom_sf"/>
</dbReference>
<dbReference type="Pfam" id="PF22725">
    <property type="entry name" value="GFO_IDH_MocA_C3"/>
    <property type="match status" value="1"/>
</dbReference>
<keyword evidence="1" id="KW-0560">Oxidoreductase</keyword>
<dbReference type="Pfam" id="PF01408">
    <property type="entry name" value="GFO_IDH_MocA"/>
    <property type="match status" value="1"/>
</dbReference>
<dbReference type="STRING" id="239498.AXK60_10805"/>
<organism evidence="4 5">
    <name type="scientific">Tsukamurella pseudospumae</name>
    <dbReference type="NCBI Taxonomy" id="239498"/>
    <lineage>
        <taxon>Bacteria</taxon>
        <taxon>Bacillati</taxon>
        <taxon>Actinomycetota</taxon>
        <taxon>Actinomycetes</taxon>
        <taxon>Mycobacteriales</taxon>
        <taxon>Tsukamurellaceae</taxon>
        <taxon>Tsukamurella</taxon>
    </lineage>
</organism>
<evidence type="ECO:0000259" key="3">
    <source>
        <dbReference type="Pfam" id="PF22725"/>
    </source>
</evidence>
<dbReference type="SUPFAM" id="SSF51735">
    <property type="entry name" value="NAD(P)-binding Rossmann-fold domains"/>
    <property type="match status" value="1"/>
</dbReference>
<feature type="domain" description="GFO/IDH/MocA-like oxidoreductase" evidence="3">
    <location>
        <begin position="137"/>
        <end position="250"/>
    </location>
</feature>
<accession>A0A138A7Y2</accession>